<dbReference type="Proteomes" id="UP000317703">
    <property type="component" value="Segment"/>
</dbReference>
<evidence type="ECO:0000313" key="2">
    <source>
        <dbReference type="Proteomes" id="UP000317703"/>
    </source>
</evidence>
<accession>A0A514TUK2</accession>
<name>A0A514TUK2_9CAUD</name>
<sequence>MSEGSIKVMEIEFKIAVRSLRFRLEEDYDTFYQKAPDSDRTDFCVKMLGIVPTHKEAGRYIVPKLLKVLDSINNGKLHTLLSNERDCRETNMLLQTEFCRSVTKIDYKGNLDFFINRDINIPESRTVLKDMFDLIVFVEAINRFIKIESIKPIFTGV</sequence>
<organism evidence="1 2">
    <name type="scientific">Aeromonas phage PS1</name>
    <dbReference type="NCBI Taxonomy" id="2591406"/>
    <lineage>
        <taxon>Viruses</taxon>
        <taxon>Duplodnaviria</taxon>
        <taxon>Heunggongvirae</taxon>
        <taxon>Uroviricota</taxon>
        <taxon>Caudoviricetes</taxon>
        <taxon>Chimalliviridae</taxon>
        <taxon>Ferozepurvirus</taxon>
        <taxon>Ferozepurvirus PS1</taxon>
    </lineage>
</organism>
<reference evidence="1" key="1">
    <citation type="submission" date="2019-06" db="EMBL/GenBank/DDBJ databases">
        <title>Complete genome sequence of Aeromonas hydrophila bacteriophage PS1.</title>
        <authorList>
            <person name="Rai S."/>
            <person name="Tyagi A."/>
            <person name="Kumar N."/>
            <person name="Singh N."/>
        </authorList>
    </citation>
    <scope>NUCLEOTIDE SEQUENCE [LARGE SCALE GENOMIC DNA]</scope>
</reference>
<evidence type="ECO:0000313" key="1">
    <source>
        <dbReference type="EMBL" id="QDJ96701.1"/>
    </source>
</evidence>
<keyword evidence="2" id="KW-1185">Reference proteome</keyword>
<proteinExistence type="predicted"/>
<protein>
    <submittedName>
        <fullName evidence="1">Uncharacterized protein</fullName>
    </submittedName>
</protein>
<dbReference type="EMBL" id="MN032614">
    <property type="protein sequence ID" value="QDJ96701.1"/>
    <property type="molecule type" value="Genomic_DNA"/>
</dbReference>
<gene>
    <name evidence="1" type="ORF">PS1_0190</name>
</gene>